<reference evidence="1" key="1">
    <citation type="submission" date="2019-04" db="EMBL/GenBank/DDBJ databases">
        <title>Microbes associate with the intestines of laboratory mice.</title>
        <authorList>
            <person name="Navarre W."/>
            <person name="Wong E."/>
            <person name="Huang K."/>
            <person name="Tropini C."/>
            <person name="Ng K."/>
            <person name="Yu B."/>
        </authorList>
    </citation>
    <scope>NUCLEOTIDE SEQUENCE</scope>
    <source>
        <strain evidence="1">NM09_H32</strain>
    </source>
</reference>
<dbReference type="Proteomes" id="UP000308836">
    <property type="component" value="Unassembled WGS sequence"/>
</dbReference>
<evidence type="ECO:0000313" key="1">
    <source>
        <dbReference type="EMBL" id="TGY66612.1"/>
    </source>
</evidence>
<protein>
    <submittedName>
        <fullName evidence="1">ROK family protein</fullName>
    </submittedName>
</protein>
<keyword evidence="2" id="KW-1185">Reference proteome</keyword>
<name>A0AC61R969_9FIRM</name>
<accession>A0AC61R969</accession>
<proteinExistence type="predicted"/>
<organism evidence="1 2">
    <name type="scientific">Dubosiella muris</name>
    <dbReference type="NCBI Taxonomy" id="3038133"/>
    <lineage>
        <taxon>Bacteria</taxon>
        <taxon>Bacillati</taxon>
        <taxon>Bacillota</taxon>
        <taxon>Erysipelotrichia</taxon>
        <taxon>Erysipelotrichales</taxon>
        <taxon>Erysipelotrichaceae</taxon>
        <taxon>Dubosiella</taxon>
    </lineage>
</organism>
<sequence length="305" mass="32877">MNKLVIDVGGTFIKYAVMDNEANILSKGSVPTPLDTREHFIAALVDLFEAHADQVDGIAMSVPGNIDSATGFVYTPGALSFNYNTPLADDVRNAVFERTGKTIRVSIENDGKAAALAEVWKGNLADCNDGVVIILGTGIGGGIILNRRVVKGKDFFAGELSFLMNDVNVKGFANCFANACSTASLTKKVADQKGLPAEEVDGFKVFELLDAQDEQTHAVFDEVVNGIAGHIYNLTCILNPERILIGGGISKQPRVVEAIREKTNAYYDAVPVPMPRTEVGVCKHFNDSNLIGALYNYQILFENAK</sequence>
<evidence type="ECO:0000313" key="2">
    <source>
        <dbReference type="Proteomes" id="UP000308836"/>
    </source>
</evidence>
<dbReference type="EMBL" id="SRYG01000005">
    <property type="protein sequence ID" value="TGY66612.1"/>
    <property type="molecule type" value="Genomic_DNA"/>
</dbReference>
<gene>
    <name evidence="1" type="ORF">E5336_03530</name>
</gene>
<comment type="caution">
    <text evidence="1">The sequence shown here is derived from an EMBL/GenBank/DDBJ whole genome shotgun (WGS) entry which is preliminary data.</text>
</comment>